<dbReference type="InterPro" id="IPR013783">
    <property type="entry name" value="Ig-like_fold"/>
</dbReference>
<dbReference type="SMART" id="SM01217">
    <property type="entry name" value="Fn3_like"/>
    <property type="match status" value="1"/>
</dbReference>
<sequence length="766" mass="82685">MDWTHLASAILLGMLIVATWLASIAQANERTQKSQEDAAFIERLIGQMTLEEKADQLTQLSVLTIPTGPIEDANDPKKIGTSKAGSLLGAYGAENTRRLQHEAVQGSRLHIPQLFSFDVIHGFRTIFPVPLAEASAWDPYLSQRTARAAAVEATASGLHWTFAPMVDIARDSRWGRVIEGAGEDPFLGAALAASRVRGFRGEGPPDTSSILSTAKHFVAYGAAEGGLDYNISDLSERTLEEVYLTPFRAAVEAGVDTIMPGFNEVDSMPMHANRKLLKQKLRDEWDFQGVVVSDWAGIRELIPHGVASVPREAARLALNATVDIDMVSGDYNAELPALVRSGQLSQDAIDGAVRRVLQAKQRLGLFDDPYRYSDPTREKTQLLQPPTRALAREAAQKSIVLLKNDDALLPLSKNLRKLVVVGALANDGVSSLGSWSADGRASESITVLEGIKRAVSPMTEVVYVPAASPGSTDISGIEEVQRAVVDADVIVAALGETADMSGEARSRTSLGLPGAQDALVAQLIKTGKPVVVVLMNGRPLAIPTVDEHVPAILEAWFLGTEMGHAVADVLFGDVNPSGKLPITFPRTVGQVPIYLARKNTGRPPSGTNAYASSYIDSKWTALYPFGHGLSYTTFTYGTPRLSKQRLAFDETLTVQVDVQNSGQRAGEETVQLYLRQDVASITRPVRMLRGFSKVRLAPGESTTVSFLLDQDDWALLNHDLLRFVESGIFTVFIGGTSATDNQAKFEVITSAQLTGPGSAIPRTLRD</sequence>
<evidence type="ECO:0000256" key="7">
    <source>
        <dbReference type="ARBA" id="ARBA00031448"/>
    </source>
</evidence>
<dbReference type="FunFam" id="2.60.40.10:FF:000495">
    <property type="entry name" value="Periplasmic beta-glucosidase"/>
    <property type="match status" value="1"/>
</dbReference>
<dbReference type="EC" id="3.2.1.21" evidence="3"/>
<evidence type="ECO:0000256" key="2">
    <source>
        <dbReference type="ARBA" id="ARBA00005336"/>
    </source>
</evidence>
<keyword evidence="5 11" id="KW-0378">Hydrolase</keyword>
<dbReference type="InterPro" id="IPR026891">
    <property type="entry name" value="Fn3-like"/>
</dbReference>
<dbReference type="PRINTS" id="PR00133">
    <property type="entry name" value="GLHYDRLASE3"/>
</dbReference>
<dbReference type="InterPro" id="IPR036962">
    <property type="entry name" value="Glyco_hydro_3_N_sf"/>
</dbReference>
<keyword evidence="13" id="KW-1185">Reference proteome</keyword>
<dbReference type="EMBL" id="JABWRB020000002">
    <property type="protein sequence ID" value="MBV4497349.1"/>
    <property type="molecule type" value="Genomic_DNA"/>
</dbReference>
<evidence type="ECO:0000259" key="10">
    <source>
        <dbReference type="SMART" id="SM01217"/>
    </source>
</evidence>
<dbReference type="InterPro" id="IPR002772">
    <property type="entry name" value="Glyco_hydro_3_C"/>
</dbReference>
<accession>A0A923JM52</accession>
<dbReference type="EMBL" id="JABWRB010000047">
    <property type="protein sequence ID" value="MBC3392985.1"/>
    <property type="molecule type" value="Genomic_DNA"/>
</dbReference>
<reference evidence="12" key="3">
    <citation type="submission" date="2021-06" db="EMBL/GenBank/DDBJ databases">
        <title>Updating the genus Pseudomonas: Description of 43 new species and partition of the Pseudomonas putida group.</title>
        <authorList>
            <person name="Girard L."/>
            <person name="Lood C."/>
            <person name="Vandamme P."/>
            <person name="Rokni-Zadeh H."/>
            <person name="Van Noort V."/>
            <person name="Hofte M."/>
            <person name="Lavigne R."/>
            <person name="De Mot R."/>
        </authorList>
    </citation>
    <scope>NUCLEOTIDE SEQUENCE</scope>
    <source>
        <strain evidence="12">SWRI12</strain>
    </source>
</reference>
<evidence type="ECO:0000313" key="11">
    <source>
        <dbReference type="EMBL" id="MBC3392985.1"/>
    </source>
</evidence>
<evidence type="ECO:0000256" key="4">
    <source>
        <dbReference type="ARBA" id="ARBA00022729"/>
    </source>
</evidence>
<evidence type="ECO:0000256" key="9">
    <source>
        <dbReference type="ARBA" id="ARBA00032594"/>
    </source>
</evidence>
<proteinExistence type="inferred from homology"/>
<evidence type="ECO:0000256" key="8">
    <source>
        <dbReference type="ARBA" id="ARBA00032194"/>
    </source>
</evidence>
<dbReference type="PANTHER" id="PTHR30620">
    <property type="entry name" value="PERIPLASMIC BETA-GLUCOSIDASE-RELATED"/>
    <property type="match status" value="1"/>
</dbReference>
<evidence type="ECO:0000313" key="13">
    <source>
        <dbReference type="Proteomes" id="UP000636518"/>
    </source>
</evidence>
<dbReference type="SUPFAM" id="SSF52279">
    <property type="entry name" value="Beta-D-glucan exohydrolase, C-terminal domain"/>
    <property type="match status" value="1"/>
</dbReference>
<dbReference type="PANTHER" id="PTHR30620:SF16">
    <property type="entry name" value="LYSOSOMAL BETA GLUCOSIDASE"/>
    <property type="match status" value="1"/>
</dbReference>
<comment type="catalytic activity">
    <reaction evidence="1">
        <text>Hydrolysis of terminal, non-reducing beta-D-glucosyl residues with release of beta-D-glucose.</text>
        <dbReference type="EC" id="3.2.1.21"/>
    </reaction>
</comment>
<reference evidence="11" key="2">
    <citation type="submission" date="2020-07" db="EMBL/GenBank/DDBJ databases">
        <authorList>
            <person name="Lood C."/>
            <person name="Girard L."/>
        </authorList>
    </citation>
    <scope>NUCLEOTIDE SEQUENCE</scope>
    <source>
        <strain evidence="11">SWRI12</strain>
    </source>
</reference>
<gene>
    <name evidence="12" type="ORF">HU715_018550</name>
    <name evidence="11" type="ORF">HU715_25355</name>
</gene>
<dbReference type="GO" id="GO:0008422">
    <property type="term" value="F:beta-glucosidase activity"/>
    <property type="evidence" value="ECO:0007669"/>
    <property type="project" value="UniProtKB-EC"/>
</dbReference>
<dbReference type="Pfam" id="PF14310">
    <property type="entry name" value="Fn3-like"/>
    <property type="match status" value="1"/>
</dbReference>
<comment type="caution">
    <text evidence="11">The sequence shown here is derived from an EMBL/GenBank/DDBJ whole genome shotgun (WGS) entry which is preliminary data.</text>
</comment>
<dbReference type="Gene3D" id="3.40.50.1700">
    <property type="entry name" value="Glycoside hydrolase family 3 C-terminal domain"/>
    <property type="match status" value="1"/>
</dbReference>
<feature type="domain" description="Fibronectin type III-like" evidence="10">
    <location>
        <begin position="668"/>
        <end position="737"/>
    </location>
</feature>
<dbReference type="InterPro" id="IPR051915">
    <property type="entry name" value="Cellulose_Degrad_GH3"/>
</dbReference>
<evidence type="ECO:0000256" key="3">
    <source>
        <dbReference type="ARBA" id="ARBA00012744"/>
    </source>
</evidence>
<dbReference type="Proteomes" id="UP000636518">
    <property type="component" value="Unassembled WGS sequence"/>
</dbReference>
<dbReference type="InterPro" id="IPR036881">
    <property type="entry name" value="Glyco_hydro_3_C_sf"/>
</dbReference>
<organism evidence="11">
    <name type="scientific">Pseudomonas zanjanensis</name>
    <dbReference type="NCBI Taxonomy" id="2745496"/>
    <lineage>
        <taxon>Bacteria</taxon>
        <taxon>Pseudomonadati</taxon>
        <taxon>Pseudomonadota</taxon>
        <taxon>Gammaproteobacteria</taxon>
        <taxon>Pseudomonadales</taxon>
        <taxon>Pseudomonadaceae</taxon>
        <taxon>Pseudomonas</taxon>
    </lineage>
</organism>
<keyword evidence="4" id="KW-0732">Signal</keyword>
<dbReference type="FunFam" id="3.20.20.300:FF:000005">
    <property type="entry name" value="Periplasmic beta-glucosidase"/>
    <property type="match status" value="1"/>
</dbReference>
<dbReference type="Pfam" id="PF01915">
    <property type="entry name" value="Glyco_hydro_3_C"/>
    <property type="match status" value="1"/>
</dbReference>
<dbReference type="SUPFAM" id="SSF51445">
    <property type="entry name" value="(Trans)glycosidases"/>
    <property type="match status" value="1"/>
</dbReference>
<dbReference type="InterPro" id="IPR017853">
    <property type="entry name" value="GH"/>
</dbReference>
<dbReference type="GO" id="GO:0009251">
    <property type="term" value="P:glucan catabolic process"/>
    <property type="evidence" value="ECO:0007669"/>
    <property type="project" value="TreeGrafter"/>
</dbReference>
<name>A0A923JM52_9PSED</name>
<dbReference type="Gene3D" id="3.20.20.300">
    <property type="entry name" value="Glycoside hydrolase, family 3, N-terminal domain"/>
    <property type="match status" value="1"/>
</dbReference>
<dbReference type="AlphaFoldDB" id="A0A923JM52"/>
<keyword evidence="6" id="KW-0326">Glycosidase</keyword>
<dbReference type="Gene3D" id="2.60.40.10">
    <property type="entry name" value="Immunoglobulins"/>
    <property type="match status" value="1"/>
</dbReference>
<comment type="similarity">
    <text evidence="2">Belongs to the glycosyl hydrolase 3 family.</text>
</comment>
<protein>
    <recommendedName>
        <fullName evidence="3">beta-glucosidase</fullName>
        <ecNumber evidence="3">3.2.1.21</ecNumber>
    </recommendedName>
    <alternativeName>
        <fullName evidence="9">Beta-D-glucoside glucohydrolase</fullName>
    </alternativeName>
    <alternativeName>
        <fullName evidence="7">Cellobiase</fullName>
    </alternativeName>
    <alternativeName>
        <fullName evidence="8">Gentiobiase</fullName>
    </alternativeName>
</protein>
<evidence type="ECO:0000313" key="12">
    <source>
        <dbReference type="EMBL" id="MBV4497349.1"/>
    </source>
</evidence>
<dbReference type="InterPro" id="IPR001764">
    <property type="entry name" value="Glyco_hydro_3_N"/>
</dbReference>
<evidence type="ECO:0000256" key="6">
    <source>
        <dbReference type="ARBA" id="ARBA00023295"/>
    </source>
</evidence>
<dbReference type="Pfam" id="PF00933">
    <property type="entry name" value="Glyco_hydro_3"/>
    <property type="match status" value="1"/>
</dbReference>
<evidence type="ECO:0000256" key="5">
    <source>
        <dbReference type="ARBA" id="ARBA00022801"/>
    </source>
</evidence>
<evidence type="ECO:0000256" key="1">
    <source>
        <dbReference type="ARBA" id="ARBA00000448"/>
    </source>
</evidence>
<reference evidence="11 13" key="1">
    <citation type="journal article" date="2020" name="Microorganisms">
        <title>Reliable Identification of Environmental Pseudomonas Isolates Using the rpoD Gene.</title>
        <authorList>
            <consortium name="The Broad Institute Genome Sequencing Platform"/>
            <person name="Girard L."/>
            <person name="Lood C."/>
            <person name="Rokni-Zadeh H."/>
            <person name="van Noort V."/>
            <person name="Lavigne R."/>
            <person name="De Mot R."/>
        </authorList>
    </citation>
    <scope>NUCLEOTIDE SEQUENCE</scope>
    <source>
        <strain evidence="11 13">SWRI12</strain>
    </source>
</reference>